<gene>
    <name evidence="2" type="ORF">ENR15_08190</name>
</gene>
<sequence>MTRKIIRTEEAPAPVGPYNQAVVATGAFVFVAGQIAIDPKTNQIVGSDDVVAQTEQVMANIQAILKAAGATFSDVVKTTVFLADMNDFAAMNAVYARYFDAAQAPARAAVQVSRLPKDVLVEIECIATIEGSAA</sequence>
<reference evidence="2" key="1">
    <citation type="journal article" date="2020" name="mSystems">
        <title>Genome- and Community-Level Interaction Insights into Carbon Utilization and Element Cycling Functions of Hydrothermarchaeota in Hydrothermal Sediment.</title>
        <authorList>
            <person name="Zhou Z."/>
            <person name="Liu Y."/>
            <person name="Xu W."/>
            <person name="Pan J."/>
            <person name="Luo Z.H."/>
            <person name="Li M."/>
        </authorList>
    </citation>
    <scope>NUCLEOTIDE SEQUENCE [LARGE SCALE GENOMIC DNA]</scope>
    <source>
        <strain evidence="2">SpSt-374</strain>
    </source>
</reference>
<dbReference type="SUPFAM" id="SSF55298">
    <property type="entry name" value="YjgF-like"/>
    <property type="match status" value="1"/>
</dbReference>
<dbReference type="GO" id="GO:0005829">
    <property type="term" value="C:cytosol"/>
    <property type="evidence" value="ECO:0007669"/>
    <property type="project" value="TreeGrafter"/>
</dbReference>
<comment type="caution">
    <text evidence="2">The sequence shown here is derived from an EMBL/GenBank/DDBJ whole genome shotgun (WGS) entry which is preliminary data.</text>
</comment>
<dbReference type="InterPro" id="IPR006056">
    <property type="entry name" value="RidA"/>
</dbReference>
<dbReference type="NCBIfam" id="TIGR00004">
    <property type="entry name" value="Rid family detoxifying hydrolase"/>
    <property type="match status" value="1"/>
</dbReference>
<proteinExistence type="inferred from homology"/>
<dbReference type="PROSITE" id="PS01094">
    <property type="entry name" value="UPF0076"/>
    <property type="match status" value="1"/>
</dbReference>
<comment type="similarity">
    <text evidence="1">Belongs to the RutC family.</text>
</comment>
<dbReference type="InterPro" id="IPR035959">
    <property type="entry name" value="RutC-like_sf"/>
</dbReference>
<dbReference type="EMBL" id="DSPX01000080">
    <property type="protein sequence ID" value="HGG00618.1"/>
    <property type="molecule type" value="Genomic_DNA"/>
</dbReference>
<name>A0A7C3VLE6_9CYAN</name>
<protein>
    <submittedName>
        <fullName evidence="2">RidA family protein</fullName>
    </submittedName>
</protein>
<dbReference type="GO" id="GO:0019239">
    <property type="term" value="F:deaminase activity"/>
    <property type="evidence" value="ECO:0007669"/>
    <property type="project" value="TreeGrafter"/>
</dbReference>
<dbReference type="AlphaFoldDB" id="A0A7C3VLE6"/>
<dbReference type="InterPro" id="IPR006175">
    <property type="entry name" value="YjgF/YER057c/UK114"/>
</dbReference>
<dbReference type="InterPro" id="IPR019897">
    <property type="entry name" value="RidA_CS"/>
</dbReference>
<dbReference type="PANTHER" id="PTHR11803:SF58">
    <property type="entry name" value="PROTEIN HMF1-RELATED"/>
    <property type="match status" value="1"/>
</dbReference>
<organism evidence="2">
    <name type="scientific">Planktothricoides sp. SpSt-374</name>
    <dbReference type="NCBI Taxonomy" id="2282167"/>
    <lineage>
        <taxon>Bacteria</taxon>
        <taxon>Bacillati</taxon>
        <taxon>Cyanobacteriota</taxon>
        <taxon>Cyanophyceae</taxon>
        <taxon>Oscillatoriophycideae</taxon>
        <taxon>Oscillatoriales</taxon>
        <taxon>Oscillatoriaceae</taxon>
        <taxon>Planktothricoides</taxon>
    </lineage>
</organism>
<dbReference type="CDD" id="cd00448">
    <property type="entry name" value="YjgF_YER057c_UK114_family"/>
    <property type="match status" value="1"/>
</dbReference>
<dbReference type="FunFam" id="3.30.1330.40:FF:000001">
    <property type="entry name" value="L-PSP family endoribonuclease"/>
    <property type="match status" value="1"/>
</dbReference>
<evidence type="ECO:0000256" key="1">
    <source>
        <dbReference type="ARBA" id="ARBA00010552"/>
    </source>
</evidence>
<dbReference type="PANTHER" id="PTHR11803">
    <property type="entry name" value="2-IMINOBUTANOATE/2-IMINOPROPANOATE DEAMINASE RIDA"/>
    <property type="match status" value="1"/>
</dbReference>
<dbReference type="Gene3D" id="3.30.1330.40">
    <property type="entry name" value="RutC-like"/>
    <property type="match status" value="1"/>
</dbReference>
<dbReference type="Pfam" id="PF01042">
    <property type="entry name" value="Ribonuc_L-PSP"/>
    <property type="match status" value="1"/>
</dbReference>
<evidence type="ECO:0000313" key="2">
    <source>
        <dbReference type="EMBL" id="HGG00618.1"/>
    </source>
</evidence>
<accession>A0A7C3VLE6</accession>